<dbReference type="EMBL" id="BMWS01000004">
    <property type="protein sequence ID" value="GGX09026.1"/>
    <property type="molecule type" value="Genomic_DNA"/>
</dbReference>
<evidence type="ECO:0008006" key="3">
    <source>
        <dbReference type="Google" id="ProtNLM"/>
    </source>
</evidence>
<reference evidence="1 2" key="1">
    <citation type="journal article" date="2014" name="Int. J. Syst. Evol. Microbiol.">
        <title>Complete genome sequence of Corynebacterium casei LMG S-19264T (=DSM 44701T), isolated from a smear-ripened cheese.</title>
        <authorList>
            <consortium name="US DOE Joint Genome Institute (JGI-PGF)"/>
            <person name="Walter F."/>
            <person name="Albersmeier A."/>
            <person name="Kalinowski J."/>
            <person name="Ruckert C."/>
        </authorList>
    </citation>
    <scope>NUCLEOTIDE SEQUENCE [LARGE SCALE GENOMIC DNA]</scope>
    <source>
        <strain evidence="1 2">KCTC 12285</strain>
    </source>
</reference>
<proteinExistence type="predicted"/>
<dbReference type="InterPro" id="IPR012657">
    <property type="entry name" value="23S_rRNA-intervening_sequence"/>
</dbReference>
<dbReference type="NCBIfam" id="TIGR02436">
    <property type="entry name" value="four helix bundle protein"/>
    <property type="match status" value="1"/>
</dbReference>
<dbReference type="Proteomes" id="UP000601108">
    <property type="component" value="Unassembled WGS sequence"/>
</dbReference>
<dbReference type="SUPFAM" id="SSF158446">
    <property type="entry name" value="IVS-encoded protein-like"/>
    <property type="match status" value="1"/>
</dbReference>
<organism evidence="1 2">
    <name type="scientific">Aquimarina muelleri</name>
    <dbReference type="NCBI Taxonomy" id="279356"/>
    <lineage>
        <taxon>Bacteria</taxon>
        <taxon>Pseudomonadati</taxon>
        <taxon>Bacteroidota</taxon>
        <taxon>Flavobacteriia</taxon>
        <taxon>Flavobacteriales</taxon>
        <taxon>Flavobacteriaceae</taxon>
        <taxon>Aquimarina</taxon>
    </lineage>
</organism>
<dbReference type="Gene3D" id="1.20.1440.60">
    <property type="entry name" value="23S rRNA-intervening sequence"/>
    <property type="match status" value="1"/>
</dbReference>
<gene>
    <name evidence="1" type="ORF">GCM10007384_08540</name>
</gene>
<dbReference type="AlphaFoldDB" id="A0A918N386"/>
<sequence length="126" mass="14487">MQEVKFNFEDLIVYQKSLDFVDLVYDTCDKFPKMETYIPVSQYIRAANSIALNISEGAGASDAQFNRYLQIALDSTRECVVCSTIATRRKYISDGQNKNTRIKLAELSKMITSLQKHLKNKKKTNY</sequence>
<dbReference type="Pfam" id="PF05635">
    <property type="entry name" value="23S_rRNA_IVP"/>
    <property type="match status" value="1"/>
</dbReference>
<evidence type="ECO:0000313" key="2">
    <source>
        <dbReference type="Proteomes" id="UP000601108"/>
    </source>
</evidence>
<evidence type="ECO:0000313" key="1">
    <source>
        <dbReference type="EMBL" id="GGX09026.1"/>
    </source>
</evidence>
<keyword evidence="2" id="KW-1185">Reference proteome</keyword>
<dbReference type="InterPro" id="IPR036583">
    <property type="entry name" value="23S_rRNA_IVS_sf"/>
</dbReference>
<dbReference type="RefSeq" id="WP_027411322.1">
    <property type="nucleotide sequence ID" value="NZ_BMWS01000004.1"/>
</dbReference>
<comment type="caution">
    <text evidence="1">The sequence shown here is derived from an EMBL/GenBank/DDBJ whole genome shotgun (WGS) entry which is preliminary data.</text>
</comment>
<name>A0A918N386_9FLAO</name>
<dbReference type="PANTHER" id="PTHR38471:SF2">
    <property type="entry name" value="FOUR HELIX BUNDLE PROTEIN"/>
    <property type="match status" value="1"/>
</dbReference>
<dbReference type="CDD" id="cd16377">
    <property type="entry name" value="23S_rRNA_IVP_like"/>
    <property type="match status" value="1"/>
</dbReference>
<accession>A0A918N386</accession>
<dbReference type="PANTHER" id="PTHR38471">
    <property type="entry name" value="FOUR HELIX BUNDLE PROTEIN"/>
    <property type="match status" value="1"/>
</dbReference>
<protein>
    <recommendedName>
        <fullName evidence="3">Four helix bundle protein</fullName>
    </recommendedName>
</protein>